<organism evidence="1 2">
    <name type="scientific">Oceanobacillus oncorhynchi</name>
    <dbReference type="NCBI Taxonomy" id="545501"/>
    <lineage>
        <taxon>Bacteria</taxon>
        <taxon>Bacillati</taxon>
        <taxon>Bacillota</taxon>
        <taxon>Bacilli</taxon>
        <taxon>Bacillales</taxon>
        <taxon>Bacillaceae</taxon>
        <taxon>Oceanobacillus</taxon>
    </lineage>
</organism>
<sequence>MSDYKLFRRTKVVYGKPMDAEAFRKNKSSAKEMSEGIMEEIRNLYEIHKN</sequence>
<name>A0A0A1MW22_9BACI</name>
<proteinExistence type="predicted"/>
<dbReference type="STRING" id="545501.BN997_03685"/>
<evidence type="ECO:0000313" key="1">
    <source>
        <dbReference type="EMBL" id="CEI83764.1"/>
    </source>
</evidence>
<gene>
    <name evidence="1" type="ORF">BN997_03685</name>
</gene>
<reference evidence="1 2" key="1">
    <citation type="submission" date="2014-11" db="EMBL/GenBank/DDBJ databases">
        <authorList>
            <person name="Urmite Genomes Urmite Genomes"/>
        </authorList>
    </citation>
    <scope>NUCLEOTIDE SEQUENCE [LARGE SCALE GENOMIC DNA]</scope>
    <source>
        <strain evidence="1 2">Oc5</strain>
    </source>
</reference>
<evidence type="ECO:0000313" key="2">
    <source>
        <dbReference type="Proteomes" id="UP000040453"/>
    </source>
</evidence>
<dbReference type="EMBL" id="CDGG01000001">
    <property type="protein sequence ID" value="CEI83764.1"/>
    <property type="molecule type" value="Genomic_DNA"/>
</dbReference>
<protein>
    <submittedName>
        <fullName evidence="1">Uncharacterized protein</fullName>
    </submittedName>
</protein>
<dbReference type="Proteomes" id="UP000040453">
    <property type="component" value="Unassembled WGS sequence"/>
</dbReference>
<keyword evidence="2" id="KW-1185">Reference proteome</keyword>
<accession>A0A0A1MW22</accession>
<dbReference type="AlphaFoldDB" id="A0A0A1MW22"/>